<dbReference type="SUPFAM" id="SSF53474">
    <property type="entry name" value="alpha/beta-Hydrolases"/>
    <property type="match status" value="1"/>
</dbReference>
<accession>A0A4Q7ZBT5</accession>
<dbReference type="OrthoDB" id="9955at2"/>
<proteinExistence type="predicted"/>
<dbReference type="RefSeq" id="WP_130411367.1">
    <property type="nucleotide sequence ID" value="NZ_SHKX01000010.1"/>
</dbReference>
<keyword evidence="1" id="KW-0732">Signal</keyword>
<feature type="chain" id="PRO_5020798551" evidence="1">
    <location>
        <begin position="25"/>
        <end position="599"/>
    </location>
</feature>
<name>A0A4Q7ZBT5_9GAMM</name>
<dbReference type="GO" id="GO:0016042">
    <property type="term" value="P:lipid catabolic process"/>
    <property type="evidence" value="ECO:0007669"/>
    <property type="project" value="InterPro"/>
</dbReference>
<dbReference type="PANTHER" id="PTHR34853">
    <property type="match status" value="1"/>
</dbReference>
<keyword evidence="3" id="KW-1185">Reference proteome</keyword>
<dbReference type="Pfam" id="PF03583">
    <property type="entry name" value="LIP"/>
    <property type="match status" value="1"/>
</dbReference>
<dbReference type="PANTHER" id="PTHR34853:SF1">
    <property type="entry name" value="LIPASE 5"/>
    <property type="match status" value="1"/>
</dbReference>
<comment type="caution">
    <text evidence="2">The sequence shown here is derived from an EMBL/GenBank/DDBJ whole genome shotgun (WGS) entry which is preliminary data.</text>
</comment>
<organism evidence="2 3">
    <name type="scientific">Fluviicoccus keumensis</name>
    <dbReference type="NCBI Taxonomy" id="1435465"/>
    <lineage>
        <taxon>Bacteria</taxon>
        <taxon>Pseudomonadati</taxon>
        <taxon>Pseudomonadota</taxon>
        <taxon>Gammaproteobacteria</taxon>
        <taxon>Moraxellales</taxon>
        <taxon>Moraxellaceae</taxon>
        <taxon>Fluviicoccus</taxon>
    </lineage>
</organism>
<protein>
    <submittedName>
        <fullName evidence="2">Secretory lipase</fullName>
    </submittedName>
</protein>
<dbReference type="Gene3D" id="1.10.260.130">
    <property type="match status" value="1"/>
</dbReference>
<feature type="signal peptide" evidence="1">
    <location>
        <begin position="1"/>
        <end position="24"/>
    </location>
</feature>
<dbReference type="InterPro" id="IPR005152">
    <property type="entry name" value="Lipase_secreted"/>
</dbReference>
<evidence type="ECO:0000313" key="2">
    <source>
        <dbReference type="EMBL" id="RZU48070.1"/>
    </source>
</evidence>
<evidence type="ECO:0000256" key="1">
    <source>
        <dbReference type="SAM" id="SignalP"/>
    </source>
</evidence>
<dbReference type="GO" id="GO:0004806">
    <property type="term" value="F:triacylglycerol lipase activity"/>
    <property type="evidence" value="ECO:0007669"/>
    <property type="project" value="InterPro"/>
</dbReference>
<dbReference type="EMBL" id="SHKX01000010">
    <property type="protein sequence ID" value="RZU48070.1"/>
    <property type="molecule type" value="Genomic_DNA"/>
</dbReference>
<gene>
    <name evidence="2" type="ORF">EV700_1042</name>
</gene>
<sequence>MPSIFRFSPLLAAALALPSVTALAAPAVGPGDAAFYDPPAALTAGAHGELVWYRPASISLGAGVPAAQAWNVVYRSTDALGAANLVTGTVIVPATLWSGSGERPVIGYAVGTHGLAQGCAPSIQMAKGTDYESANIAAALSAGYAVLVSDNPGYTTGATPTYMSGVSQGRALLDIFSAAAQIPGSGVSANAKAAIWGYSQGGQTAAWAGELKNAYAPNLKLSAVAAGGIPADLLRTANYLDGSTGASFLLGAVIGLSTQYPTQIPLDTLTNATGKAAVAKGKSECVFEALYDFMNHKVSEYTVNNQTLAQLTAIPSINQTIKAQALGSGKIPVPLYQYHGVADEFIPIDQTVALRKAYCGKFANVTFGVYPSEHIVTQFQAAPTVLSWIGDRFNGKSTLGTCLSLKAAPTSTANPGGGNFVVSLKSWPLAGTMGLKTLKQSVTLPAASTFTADTDMTANTLKGGMSIPGFTTTLKIAGLPADVKLEVTPSEPVSGTASLDNDGQLHVHGMARVNIKVVSAGVSVLQIPFGCQTSAPVDLPIHFDGPLSSLGNGKLSFAGITTFPPMKDCGLFNDLFTTLMSGPGQTYAFTVTPPAPTTW</sequence>
<evidence type="ECO:0000313" key="3">
    <source>
        <dbReference type="Proteomes" id="UP000292423"/>
    </source>
</evidence>
<dbReference type="InterPro" id="IPR029058">
    <property type="entry name" value="AB_hydrolase_fold"/>
</dbReference>
<dbReference type="Proteomes" id="UP000292423">
    <property type="component" value="Unassembled WGS sequence"/>
</dbReference>
<dbReference type="AlphaFoldDB" id="A0A4Q7ZBT5"/>
<dbReference type="Gene3D" id="3.40.50.1820">
    <property type="entry name" value="alpha/beta hydrolase"/>
    <property type="match status" value="1"/>
</dbReference>
<reference evidence="2 3" key="1">
    <citation type="submission" date="2019-02" db="EMBL/GenBank/DDBJ databases">
        <title>Genomic Encyclopedia of Type Strains, Phase IV (KMG-IV): sequencing the most valuable type-strain genomes for metagenomic binning, comparative biology and taxonomic classification.</title>
        <authorList>
            <person name="Goeker M."/>
        </authorList>
    </citation>
    <scope>NUCLEOTIDE SEQUENCE [LARGE SCALE GENOMIC DNA]</scope>
    <source>
        <strain evidence="2 3">DSM 105135</strain>
    </source>
</reference>